<reference evidence="2 3" key="1">
    <citation type="submission" date="2017-06" db="EMBL/GenBank/DDBJ databases">
        <authorList>
            <consortium name="Pathogen Informatics"/>
        </authorList>
    </citation>
    <scope>NUCLEOTIDE SEQUENCE [LARGE SCALE GENOMIC DNA]</scope>
    <source>
        <strain evidence="2 3">NCTC12018</strain>
    </source>
</reference>
<proteinExistence type="predicted"/>
<dbReference type="SUPFAM" id="SSF53098">
    <property type="entry name" value="Ribonuclease H-like"/>
    <property type="match status" value="1"/>
</dbReference>
<evidence type="ECO:0000313" key="2">
    <source>
        <dbReference type="EMBL" id="SNV70859.1"/>
    </source>
</evidence>
<dbReference type="AlphaFoldDB" id="A0A239ZJ05"/>
<dbReference type="InterPro" id="IPR012337">
    <property type="entry name" value="RNaseH-like_sf"/>
</dbReference>
<dbReference type="PANTHER" id="PTHR35004:SF7">
    <property type="entry name" value="INTEGRASE PROTEIN"/>
    <property type="match status" value="1"/>
</dbReference>
<dbReference type="InterPro" id="IPR036397">
    <property type="entry name" value="RNaseH_sf"/>
</dbReference>
<dbReference type="PANTHER" id="PTHR35004">
    <property type="entry name" value="TRANSPOSASE RV3428C-RELATED"/>
    <property type="match status" value="1"/>
</dbReference>
<dbReference type="InterPro" id="IPR001584">
    <property type="entry name" value="Integrase_cat-core"/>
</dbReference>
<dbReference type="KEGG" id="vrm:44547418_01393"/>
<dbReference type="Proteomes" id="UP000214973">
    <property type="component" value="Chromosome 1"/>
</dbReference>
<gene>
    <name evidence="2" type="ORF">SAMEA44547418_01393</name>
</gene>
<organism evidence="2 3">
    <name type="scientific">Veillonella rodentium</name>
    <dbReference type="NCBI Taxonomy" id="248315"/>
    <lineage>
        <taxon>Bacteria</taxon>
        <taxon>Bacillati</taxon>
        <taxon>Bacillota</taxon>
        <taxon>Negativicutes</taxon>
        <taxon>Veillonellales</taxon>
        <taxon>Veillonellaceae</taxon>
        <taxon>Veillonella</taxon>
    </lineage>
</organism>
<sequence length="258" mass="30455">MLRPHSRRPHSHANQHTATELELIRRVNSKFRHEGLAQVYVEARKRGYTRSYGAMCRQIRLHTPKVSKKKTYSKSKWRPDVVTYPGEKVQIDIKYVPNECLKFHTHGISYYQITAIDEYFRKRILSIVDEKSVTNTSRFLLDLETRMGFKIAIIQTDNGREFTNWNGSEKRCLFDEVLKQLSVDHKLTRPFSPWQNGKVERSHKVDGERFYNRTFTSVDELVKAHRRYNSRYNNIAQKVLGFKSPNEVVTEYFLSHAA</sequence>
<dbReference type="Gene3D" id="3.30.420.10">
    <property type="entry name" value="Ribonuclease H-like superfamily/Ribonuclease H"/>
    <property type="match status" value="1"/>
</dbReference>
<feature type="domain" description="Integrase catalytic" evidence="1">
    <location>
        <begin position="81"/>
        <end position="253"/>
    </location>
</feature>
<name>A0A239ZJ05_9FIRM</name>
<accession>A0A239ZJ05</accession>
<evidence type="ECO:0000259" key="1">
    <source>
        <dbReference type="PROSITE" id="PS50994"/>
    </source>
</evidence>
<dbReference type="PROSITE" id="PS50994">
    <property type="entry name" value="INTEGRASE"/>
    <property type="match status" value="1"/>
</dbReference>
<dbReference type="GO" id="GO:0015074">
    <property type="term" value="P:DNA integration"/>
    <property type="evidence" value="ECO:0007669"/>
    <property type="project" value="InterPro"/>
</dbReference>
<dbReference type="GO" id="GO:0003676">
    <property type="term" value="F:nucleic acid binding"/>
    <property type="evidence" value="ECO:0007669"/>
    <property type="project" value="InterPro"/>
</dbReference>
<dbReference type="Pfam" id="PF00665">
    <property type="entry name" value="rve"/>
    <property type="match status" value="1"/>
</dbReference>
<dbReference type="EMBL" id="LT906470">
    <property type="protein sequence ID" value="SNV70859.1"/>
    <property type="molecule type" value="Genomic_DNA"/>
</dbReference>
<protein>
    <submittedName>
        <fullName evidence="2">Integrase core domain</fullName>
    </submittedName>
</protein>
<evidence type="ECO:0000313" key="3">
    <source>
        <dbReference type="Proteomes" id="UP000214973"/>
    </source>
</evidence>
<keyword evidence="3" id="KW-1185">Reference proteome</keyword>